<evidence type="ECO:0000259" key="2">
    <source>
        <dbReference type="Pfam" id="PF07589"/>
    </source>
</evidence>
<name>A0ABW9KQK0_9BACT</name>
<sequence length="205" mass="21910">MRRLVLISVLALSPATVLHAETITNFSMQYTVPTPYSGEVSTTLDFSIDSLQPLSPKSHLSPYGVMYSTIVYDGLVINDDPATLYSFSYGETDGEFGLRSADGAVLVGCAAGGWITQGLVLSDAAPYFSPGVITGFNKNCYVEAFGTREFTDTFKIVVTQSQVTDPTLPVTPTLPVAVTPEPASFGLLSTGVIGVGSVLRRRRRL</sequence>
<keyword evidence="4" id="KW-1185">Reference proteome</keyword>
<dbReference type="Proteomes" id="UP001634747">
    <property type="component" value="Unassembled WGS sequence"/>
</dbReference>
<proteinExistence type="predicted"/>
<organism evidence="3 4">
    <name type="scientific">Terriglobus aquaticus</name>
    <dbReference type="NCBI Taxonomy" id="940139"/>
    <lineage>
        <taxon>Bacteria</taxon>
        <taxon>Pseudomonadati</taxon>
        <taxon>Acidobacteriota</taxon>
        <taxon>Terriglobia</taxon>
        <taxon>Terriglobales</taxon>
        <taxon>Acidobacteriaceae</taxon>
        <taxon>Terriglobus</taxon>
    </lineage>
</organism>
<evidence type="ECO:0000313" key="3">
    <source>
        <dbReference type="EMBL" id="MFN2977201.1"/>
    </source>
</evidence>
<reference evidence="3 4" key="1">
    <citation type="submission" date="2024-12" db="EMBL/GenBank/DDBJ databases">
        <authorList>
            <person name="Lee Y."/>
        </authorList>
    </citation>
    <scope>NUCLEOTIDE SEQUENCE [LARGE SCALE GENOMIC DNA]</scope>
    <source>
        <strain evidence="3 4">03SUJ4</strain>
    </source>
</reference>
<evidence type="ECO:0000313" key="4">
    <source>
        <dbReference type="Proteomes" id="UP001634747"/>
    </source>
</evidence>
<evidence type="ECO:0000256" key="1">
    <source>
        <dbReference type="SAM" id="SignalP"/>
    </source>
</evidence>
<feature type="signal peptide" evidence="1">
    <location>
        <begin position="1"/>
        <end position="20"/>
    </location>
</feature>
<protein>
    <submittedName>
        <fullName evidence="3">PEP-CTERM sorting domain-containing protein</fullName>
    </submittedName>
</protein>
<dbReference type="NCBIfam" id="TIGR02595">
    <property type="entry name" value="PEP_CTERM"/>
    <property type="match status" value="1"/>
</dbReference>
<dbReference type="Pfam" id="PF07589">
    <property type="entry name" value="PEP-CTERM"/>
    <property type="match status" value="1"/>
</dbReference>
<feature type="domain" description="Ice-binding protein C-terminal" evidence="2">
    <location>
        <begin position="179"/>
        <end position="202"/>
    </location>
</feature>
<dbReference type="InterPro" id="IPR013424">
    <property type="entry name" value="Ice-binding_C"/>
</dbReference>
<gene>
    <name evidence="3" type="ORF">ACK2TP_15630</name>
</gene>
<keyword evidence="1" id="KW-0732">Signal</keyword>
<feature type="chain" id="PRO_5045381473" evidence="1">
    <location>
        <begin position="21"/>
        <end position="205"/>
    </location>
</feature>
<comment type="caution">
    <text evidence="3">The sequence shown here is derived from an EMBL/GenBank/DDBJ whole genome shotgun (WGS) entry which is preliminary data.</text>
</comment>
<dbReference type="RefSeq" id="WP_263414628.1">
    <property type="nucleotide sequence ID" value="NZ_BAABBH010000001.1"/>
</dbReference>
<dbReference type="EMBL" id="JBJYXY010000001">
    <property type="protein sequence ID" value="MFN2977201.1"/>
    <property type="molecule type" value="Genomic_DNA"/>
</dbReference>
<accession>A0ABW9KQK0</accession>